<dbReference type="RefSeq" id="WP_067545867.1">
    <property type="nucleotide sequence ID" value="NZ_CP012836.1"/>
</dbReference>
<feature type="domain" description="Cupin type-2" evidence="2">
    <location>
        <begin position="62"/>
        <end position="130"/>
    </location>
</feature>
<proteinExistence type="predicted"/>
<evidence type="ECO:0000256" key="1">
    <source>
        <dbReference type="SAM" id="SignalP"/>
    </source>
</evidence>
<dbReference type="InterPro" id="IPR047142">
    <property type="entry name" value="OryJ/VirC-like"/>
</dbReference>
<keyword evidence="1" id="KW-0732">Signal</keyword>
<dbReference type="KEGG" id="alm:AO498_08235"/>
<dbReference type="InterPro" id="IPR014710">
    <property type="entry name" value="RmlC-like_jellyroll"/>
</dbReference>
<gene>
    <name evidence="3" type="ORF">AO498_08235</name>
</gene>
<dbReference type="OrthoDB" id="287220at2"/>
<dbReference type="Pfam" id="PF07883">
    <property type="entry name" value="Cupin_2"/>
    <property type="match status" value="1"/>
</dbReference>
<evidence type="ECO:0000259" key="2">
    <source>
        <dbReference type="Pfam" id="PF07883"/>
    </source>
</evidence>
<keyword evidence="4" id="KW-1185">Reference proteome</keyword>
<dbReference type="AlphaFoldDB" id="A0A142EMP5"/>
<accession>A0A142EMP5</accession>
<protein>
    <recommendedName>
        <fullName evidence="2">Cupin type-2 domain-containing protein</fullName>
    </recommendedName>
</protein>
<dbReference type="PATRIC" id="fig|1727163.4.peg.1709"/>
<dbReference type="EMBL" id="CP012836">
    <property type="protein sequence ID" value="AMQ56400.1"/>
    <property type="molecule type" value="Genomic_DNA"/>
</dbReference>
<dbReference type="PANTHER" id="PTHR36156:SF2">
    <property type="entry name" value="CUPIN TYPE-2 DOMAIN-CONTAINING PROTEIN"/>
    <property type="match status" value="1"/>
</dbReference>
<dbReference type="SUPFAM" id="SSF51182">
    <property type="entry name" value="RmlC-like cupins"/>
    <property type="match status" value="1"/>
</dbReference>
<evidence type="ECO:0000313" key="3">
    <source>
        <dbReference type="EMBL" id="AMQ56400.1"/>
    </source>
</evidence>
<feature type="chain" id="PRO_5007494471" description="Cupin type-2 domain-containing protein" evidence="1">
    <location>
        <begin position="18"/>
        <end position="150"/>
    </location>
</feature>
<evidence type="ECO:0000313" key="4">
    <source>
        <dbReference type="Proteomes" id="UP000073816"/>
    </source>
</evidence>
<name>A0A142EMP5_9BACT</name>
<sequence length="150" mass="16196">MKNFLLISLLGILGLSACQTNQETSTVAQPSSELLIESHLSWNGDSLPAYPEGKPKISIVKVTIPPQAELPKHYHPVINAGVLLKGELTVIDSKGNTLHMKAGDPIVETVNLIHYGKNEGDEPVEIIVVYAGTDGNEIVVKETGETEIHH</sequence>
<dbReference type="CDD" id="cd02236">
    <property type="entry name" value="cupin_CV2614-like"/>
    <property type="match status" value="1"/>
</dbReference>
<dbReference type="InterPro" id="IPR013096">
    <property type="entry name" value="Cupin_2"/>
</dbReference>
<dbReference type="STRING" id="1727163.AO498_08235"/>
<reference evidence="4" key="1">
    <citation type="submission" date="2015-09" db="EMBL/GenBank/DDBJ databases">
        <title>Complete sequence of Algoriphagus sp. M8-2.</title>
        <authorList>
            <person name="Shintani M."/>
        </authorList>
    </citation>
    <scope>NUCLEOTIDE SEQUENCE [LARGE SCALE GENOMIC DNA]</scope>
    <source>
        <strain evidence="4">M8-2</strain>
    </source>
</reference>
<dbReference type="Proteomes" id="UP000073816">
    <property type="component" value="Chromosome"/>
</dbReference>
<reference evidence="3 4" key="2">
    <citation type="journal article" date="2016" name="Genome Announc.">
        <title>Complete Genome Sequence of Algoriphagus sp. Strain M8-2, Isolated from a Brackish Lake.</title>
        <authorList>
            <person name="Muraguchi Y."/>
            <person name="Kushimoto K."/>
            <person name="Ohtsubo Y."/>
            <person name="Suzuki T."/>
            <person name="Dohra H."/>
            <person name="Kimbara K."/>
            <person name="Shintani M."/>
        </authorList>
    </citation>
    <scope>NUCLEOTIDE SEQUENCE [LARGE SCALE GENOMIC DNA]</scope>
    <source>
        <strain evidence="3 4">M8-2</strain>
    </source>
</reference>
<dbReference type="PANTHER" id="PTHR36156">
    <property type="entry name" value="SLR2101 PROTEIN"/>
    <property type="match status" value="1"/>
</dbReference>
<dbReference type="PROSITE" id="PS51257">
    <property type="entry name" value="PROKAR_LIPOPROTEIN"/>
    <property type="match status" value="1"/>
</dbReference>
<dbReference type="InterPro" id="IPR011051">
    <property type="entry name" value="RmlC_Cupin_sf"/>
</dbReference>
<dbReference type="Gene3D" id="2.60.120.10">
    <property type="entry name" value="Jelly Rolls"/>
    <property type="match status" value="1"/>
</dbReference>
<organism evidence="3 4">
    <name type="scientific">Algoriphagus sanaruensis</name>
    <dbReference type="NCBI Taxonomy" id="1727163"/>
    <lineage>
        <taxon>Bacteria</taxon>
        <taxon>Pseudomonadati</taxon>
        <taxon>Bacteroidota</taxon>
        <taxon>Cytophagia</taxon>
        <taxon>Cytophagales</taxon>
        <taxon>Cyclobacteriaceae</taxon>
        <taxon>Algoriphagus</taxon>
    </lineage>
</organism>
<feature type="signal peptide" evidence="1">
    <location>
        <begin position="1"/>
        <end position="17"/>
    </location>
</feature>